<feature type="domain" description="Zn(2)-C6 fungal-type" evidence="3">
    <location>
        <begin position="33"/>
        <end position="64"/>
    </location>
</feature>
<dbReference type="InterPro" id="IPR050613">
    <property type="entry name" value="Sec_Metabolite_Reg"/>
</dbReference>
<name>A0AAD7GQE6_MYCRO</name>
<proteinExistence type="predicted"/>
<dbReference type="PANTHER" id="PTHR31001">
    <property type="entry name" value="UNCHARACTERIZED TRANSCRIPTIONAL REGULATORY PROTEIN"/>
    <property type="match status" value="1"/>
</dbReference>
<dbReference type="GO" id="GO:0000981">
    <property type="term" value="F:DNA-binding transcription factor activity, RNA polymerase II-specific"/>
    <property type="evidence" value="ECO:0007669"/>
    <property type="project" value="InterPro"/>
</dbReference>
<dbReference type="Proteomes" id="UP001221757">
    <property type="component" value="Unassembled WGS sequence"/>
</dbReference>
<comment type="subcellular location">
    <subcellularLocation>
        <location evidence="1">Nucleus</location>
    </subcellularLocation>
</comment>
<keyword evidence="2" id="KW-0539">Nucleus</keyword>
<evidence type="ECO:0000256" key="2">
    <source>
        <dbReference type="ARBA" id="ARBA00023242"/>
    </source>
</evidence>
<dbReference type="PROSITE" id="PS00463">
    <property type="entry name" value="ZN2_CY6_FUNGAL_1"/>
    <property type="match status" value="1"/>
</dbReference>
<dbReference type="PROSITE" id="PS50048">
    <property type="entry name" value="ZN2_CY6_FUNGAL_2"/>
    <property type="match status" value="1"/>
</dbReference>
<dbReference type="SMART" id="SM00066">
    <property type="entry name" value="GAL4"/>
    <property type="match status" value="1"/>
</dbReference>
<organism evidence="4 5">
    <name type="scientific">Mycena rosella</name>
    <name type="common">Pink bonnet</name>
    <name type="synonym">Agaricus rosellus</name>
    <dbReference type="NCBI Taxonomy" id="1033263"/>
    <lineage>
        <taxon>Eukaryota</taxon>
        <taxon>Fungi</taxon>
        <taxon>Dikarya</taxon>
        <taxon>Basidiomycota</taxon>
        <taxon>Agaricomycotina</taxon>
        <taxon>Agaricomycetes</taxon>
        <taxon>Agaricomycetidae</taxon>
        <taxon>Agaricales</taxon>
        <taxon>Marasmiineae</taxon>
        <taxon>Mycenaceae</taxon>
        <taxon>Mycena</taxon>
    </lineage>
</organism>
<dbReference type="InterPro" id="IPR001138">
    <property type="entry name" value="Zn2Cys6_DnaBD"/>
</dbReference>
<reference evidence="4" key="1">
    <citation type="submission" date="2023-03" db="EMBL/GenBank/DDBJ databases">
        <title>Massive genome expansion in bonnet fungi (Mycena s.s.) driven by repeated elements and novel gene families across ecological guilds.</title>
        <authorList>
            <consortium name="Lawrence Berkeley National Laboratory"/>
            <person name="Harder C.B."/>
            <person name="Miyauchi S."/>
            <person name="Viragh M."/>
            <person name="Kuo A."/>
            <person name="Thoen E."/>
            <person name="Andreopoulos B."/>
            <person name="Lu D."/>
            <person name="Skrede I."/>
            <person name="Drula E."/>
            <person name="Henrissat B."/>
            <person name="Morin E."/>
            <person name="Kohler A."/>
            <person name="Barry K."/>
            <person name="LaButti K."/>
            <person name="Morin E."/>
            <person name="Salamov A."/>
            <person name="Lipzen A."/>
            <person name="Mereny Z."/>
            <person name="Hegedus B."/>
            <person name="Baldrian P."/>
            <person name="Stursova M."/>
            <person name="Weitz H."/>
            <person name="Taylor A."/>
            <person name="Grigoriev I.V."/>
            <person name="Nagy L.G."/>
            <person name="Martin F."/>
            <person name="Kauserud H."/>
        </authorList>
    </citation>
    <scope>NUCLEOTIDE SEQUENCE</scope>
    <source>
        <strain evidence="4">CBHHK067</strain>
    </source>
</reference>
<keyword evidence="5" id="KW-1185">Reference proteome</keyword>
<accession>A0AAD7GQE6</accession>
<dbReference type="CDD" id="cd00067">
    <property type="entry name" value="GAL4"/>
    <property type="match status" value="1"/>
</dbReference>
<dbReference type="AlphaFoldDB" id="A0AAD7GQE6"/>
<dbReference type="Pfam" id="PF00172">
    <property type="entry name" value="Zn_clus"/>
    <property type="match status" value="1"/>
</dbReference>
<dbReference type="SUPFAM" id="SSF57701">
    <property type="entry name" value="Zn2/Cys6 DNA-binding domain"/>
    <property type="match status" value="1"/>
</dbReference>
<comment type="caution">
    <text evidence="4">The sequence shown here is derived from an EMBL/GenBank/DDBJ whole genome shotgun (WGS) entry which is preliminary data.</text>
</comment>
<dbReference type="GO" id="GO:0008270">
    <property type="term" value="F:zinc ion binding"/>
    <property type="evidence" value="ECO:0007669"/>
    <property type="project" value="InterPro"/>
</dbReference>
<evidence type="ECO:0000313" key="4">
    <source>
        <dbReference type="EMBL" id="KAJ7703135.1"/>
    </source>
</evidence>
<evidence type="ECO:0000313" key="5">
    <source>
        <dbReference type="Proteomes" id="UP001221757"/>
    </source>
</evidence>
<evidence type="ECO:0000256" key="1">
    <source>
        <dbReference type="ARBA" id="ARBA00004123"/>
    </source>
</evidence>
<dbReference type="EMBL" id="JARKIE010000013">
    <property type="protein sequence ID" value="KAJ7703135.1"/>
    <property type="molecule type" value="Genomic_DNA"/>
</dbReference>
<protein>
    <recommendedName>
        <fullName evidence="3">Zn(2)-C6 fungal-type domain-containing protein</fullName>
    </recommendedName>
</protein>
<dbReference type="GO" id="GO:0005634">
    <property type="term" value="C:nucleus"/>
    <property type="evidence" value="ECO:0007669"/>
    <property type="project" value="UniProtKB-SubCell"/>
</dbReference>
<dbReference type="PANTHER" id="PTHR31001:SF81">
    <property type="entry name" value="ZN(II)2CYS6 TRANSCRIPTION FACTOR"/>
    <property type="match status" value="1"/>
</dbReference>
<sequence>MLTTGNGKLAGPFSLHSLLLNEYISRRNRTTQSCFNCHATKRMCDRKRPCSRCTQLGLTGLCVYEVDDPARQSDAQDESSRLLSRIAELESVVRELKNKPHPRWAADTDSPLHFSPGAPVSSPPYVDTNLSPFGDMAWSELLDWDSSSLDSSYSQSPTSTPSPLLVPASRPPGPFPCHDSAWNQTILPLPRKSDATCSCMSEAASYNITLELASDLRRAARSMKDCFGTPCILRMKICELESFTMDALRNRRARDVPASEVYRPLAGLGNAARPGEQQTMLLKRDPFWTKMDETGLPAYDDSFMSWRGATAVQKRR</sequence>
<evidence type="ECO:0000259" key="3">
    <source>
        <dbReference type="PROSITE" id="PS50048"/>
    </source>
</evidence>
<dbReference type="InterPro" id="IPR036864">
    <property type="entry name" value="Zn2-C6_fun-type_DNA-bd_sf"/>
</dbReference>
<dbReference type="Gene3D" id="4.10.240.10">
    <property type="entry name" value="Zn(2)-C6 fungal-type DNA-binding domain"/>
    <property type="match status" value="1"/>
</dbReference>
<gene>
    <name evidence="4" type="ORF">B0H17DRAFT_89839</name>
</gene>